<evidence type="ECO:0000256" key="5">
    <source>
        <dbReference type="ARBA" id="ARBA00022490"/>
    </source>
</evidence>
<dbReference type="PANTHER" id="PTHR12280:SF30">
    <property type="entry name" value="FUMBLE"/>
    <property type="match status" value="1"/>
</dbReference>
<name>A0A9D4L1V8_DREPO</name>
<comment type="catalytic activity">
    <reaction evidence="1">
        <text>(R)-pantothenate + ATP = (R)-4'-phosphopantothenate + ADP + H(+)</text>
        <dbReference type="Rhea" id="RHEA:16373"/>
        <dbReference type="ChEBI" id="CHEBI:10986"/>
        <dbReference type="ChEBI" id="CHEBI:15378"/>
        <dbReference type="ChEBI" id="CHEBI:29032"/>
        <dbReference type="ChEBI" id="CHEBI:30616"/>
        <dbReference type="ChEBI" id="CHEBI:456216"/>
        <dbReference type="EC" id="2.7.1.33"/>
    </reaction>
</comment>
<gene>
    <name evidence="13" type="ORF">DPMN_092375</name>
</gene>
<evidence type="ECO:0000256" key="3">
    <source>
        <dbReference type="ARBA" id="ARBA00005225"/>
    </source>
</evidence>
<sequence length="382" mass="42644">MAKGKPDYDNLSPTGHRNPPMPWFGMDIGGTLTKLVYFEPCDLETANEEEAEALTTIRKYLTRNITYGQTGIRDAFLEMQKQTIGGRSGSLHFIRFPTSEMNSFIELAKAKNFPHLAKSICATGGGAYKFEDDFKHQVNLELHKFDELDCLIEGIHFIDRNNDKCECYYWKNPGDSKLATKEKFDFRNPYPYLVVNIGSGVSILSVRGPAEFQRVSGTSLGGGTFLGLCCLLTGCETFEEAITLATDGDSTKVDKLVRDIYGGDYNSSKIKLPGDIVASSFGQMNLKERRENATPQDLARATLVTITNNIGSIARMVAVREKVERVVFVGNFLRVNTISMKLLAYAMDFWSQGAMKALFLEHEGYFGAMGCLMEYMKLGQKM</sequence>
<dbReference type="PANTHER" id="PTHR12280">
    <property type="entry name" value="PANTOTHENATE KINASE"/>
    <property type="match status" value="1"/>
</dbReference>
<dbReference type="EC" id="2.7.1.33" evidence="4"/>
<dbReference type="EMBL" id="JAIWYP010000003">
    <property type="protein sequence ID" value="KAH3849970.1"/>
    <property type="molecule type" value="Genomic_DNA"/>
</dbReference>
<evidence type="ECO:0000313" key="14">
    <source>
        <dbReference type="Proteomes" id="UP000828390"/>
    </source>
</evidence>
<evidence type="ECO:0000256" key="9">
    <source>
        <dbReference type="ARBA" id="ARBA00022840"/>
    </source>
</evidence>
<evidence type="ECO:0000313" key="13">
    <source>
        <dbReference type="EMBL" id="KAH3849970.1"/>
    </source>
</evidence>
<keyword evidence="10" id="KW-0173">Coenzyme A biosynthesis</keyword>
<feature type="region of interest" description="Disordered" evidence="12">
    <location>
        <begin position="1"/>
        <end position="22"/>
    </location>
</feature>
<dbReference type="Gene3D" id="3.30.420.40">
    <property type="match status" value="1"/>
</dbReference>
<evidence type="ECO:0000256" key="6">
    <source>
        <dbReference type="ARBA" id="ARBA00022679"/>
    </source>
</evidence>
<proteinExistence type="inferred from homology"/>
<reference evidence="13" key="2">
    <citation type="submission" date="2020-11" db="EMBL/GenBank/DDBJ databases">
        <authorList>
            <person name="McCartney M.A."/>
            <person name="Auch B."/>
            <person name="Kono T."/>
            <person name="Mallez S."/>
            <person name="Becker A."/>
            <person name="Gohl D.M."/>
            <person name="Silverstein K.A.T."/>
            <person name="Koren S."/>
            <person name="Bechman K.B."/>
            <person name="Herman A."/>
            <person name="Abrahante J.E."/>
            <person name="Garbe J."/>
        </authorList>
    </citation>
    <scope>NUCLEOTIDE SEQUENCE</scope>
    <source>
        <strain evidence="13">Duluth1</strain>
        <tissue evidence="13">Whole animal</tissue>
    </source>
</reference>
<comment type="caution">
    <text evidence="13">The sequence shown here is derived from an EMBL/GenBank/DDBJ whole genome shotgun (WGS) entry which is preliminary data.</text>
</comment>
<keyword evidence="8" id="KW-0418">Kinase</keyword>
<comment type="pathway">
    <text evidence="3">Cofactor biosynthesis; coenzyme A biosynthesis; CoA from (R)-pantothenate: step 1/5.</text>
</comment>
<dbReference type="OrthoDB" id="275583at2759"/>
<evidence type="ECO:0000256" key="2">
    <source>
        <dbReference type="ARBA" id="ARBA00004496"/>
    </source>
</evidence>
<evidence type="ECO:0000256" key="8">
    <source>
        <dbReference type="ARBA" id="ARBA00022777"/>
    </source>
</evidence>
<evidence type="ECO:0000256" key="10">
    <source>
        <dbReference type="ARBA" id="ARBA00022993"/>
    </source>
</evidence>
<evidence type="ECO:0000256" key="7">
    <source>
        <dbReference type="ARBA" id="ARBA00022741"/>
    </source>
</evidence>
<evidence type="ECO:0000256" key="1">
    <source>
        <dbReference type="ARBA" id="ARBA00001206"/>
    </source>
</evidence>
<keyword evidence="7" id="KW-0547">Nucleotide-binding</keyword>
<keyword evidence="5" id="KW-0963">Cytoplasm</keyword>
<dbReference type="Gene3D" id="3.30.420.510">
    <property type="match status" value="1"/>
</dbReference>
<comment type="similarity">
    <text evidence="11">Belongs to the type II pantothenate kinase family.</text>
</comment>
<dbReference type="SUPFAM" id="SSF53067">
    <property type="entry name" value="Actin-like ATPase domain"/>
    <property type="match status" value="2"/>
</dbReference>
<dbReference type="FunFam" id="3.30.420.40:FF:000025">
    <property type="entry name" value="pantothenate kinase 2, mitochondrial"/>
    <property type="match status" value="1"/>
</dbReference>
<accession>A0A9D4L1V8</accession>
<dbReference type="GO" id="GO:0004594">
    <property type="term" value="F:pantothenate kinase activity"/>
    <property type="evidence" value="ECO:0007669"/>
    <property type="project" value="UniProtKB-EC"/>
</dbReference>
<evidence type="ECO:0000256" key="11">
    <source>
        <dbReference type="ARBA" id="ARBA00060870"/>
    </source>
</evidence>
<evidence type="ECO:0000256" key="4">
    <source>
        <dbReference type="ARBA" id="ARBA00012102"/>
    </source>
</evidence>
<reference evidence="13" key="1">
    <citation type="journal article" date="2019" name="bioRxiv">
        <title>The Genome of the Zebra Mussel, Dreissena polymorpha: A Resource for Invasive Species Research.</title>
        <authorList>
            <person name="McCartney M.A."/>
            <person name="Auch B."/>
            <person name="Kono T."/>
            <person name="Mallez S."/>
            <person name="Zhang Y."/>
            <person name="Obille A."/>
            <person name="Becker A."/>
            <person name="Abrahante J.E."/>
            <person name="Garbe J."/>
            <person name="Badalamenti J.P."/>
            <person name="Herman A."/>
            <person name="Mangelson H."/>
            <person name="Liachko I."/>
            <person name="Sullivan S."/>
            <person name="Sone E.D."/>
            <person name="Koren S."/>
            <person name="Silverstein K.A.T."/>
            <person name="Beckman K.B."/>
            <person name="Gohl D.M."/>
        </authorList>
    </citation>
    <scope>NUCLEOTIDE SEQUENCE</scope>
    <source>
        <strain evidence="13">Duluth1</strain>
        <tissue evidence="13">Whole animal</tissue>
    </source>
</reference>
<keyword evidence="14" id="KW-1185">Reference proteome</keyword>
<dbReference type="Proteomes" id="UP000828390">
    <property type="component" value="Unassembled WGS sequence"/>
</dbReference>
<dbReference type="GO" id="GO:0005634">
    <property type="term" value="C:nucleus"/>
    <property type="evidence" value="ECO:0007669"/>
    <property type="project" value="TreeGrafter"/>
</dbReference>
<dbReference type="GO" id="GO:0005829">
    <property type="term" value="C:cytosol"/>
    <property type="evidence" value="ECO:0007669"/>
    <property type="project" value="TreeGrafter"/>
</dbReference>
<dbReference type="GO" id="GO:0005524">
    <property type="term" value="F:ATP binding"/>
    <property type="evidence" value="ECO:0007669"/>
    <property type="project" value="UniProtKB-KW"/>
</dbReference>
<keyword evidence="9" id="KW-0067">ATP-binding</keyword>
<dbReference type="NCBIfam" id="TIGR00555">
    <property type="entry name" value="panK_eukar"/>
    <property type="match status" value="1"/>
</dbReference>
<comment type="subcellular location">
    <subcellularLocation>
        <location evidence="2">Cytoplasm</location>
    </subcellularLocation>
</comment>
<protein>
    <recommendedName>
        <fullName evidence="4">pantothenate kinase</fullName>
        <ecNumber evidence="4">2.7.1.33</ecNumber>
    </recommendedName>
</protein>
<keyword evidence="6" id="KW-0808">Transferase</keyword>
<dbReference type="AlphaFoldDB" id="A0A9D4L1V8"/>
<dbReference type="InterPro" id="IPR043129">
    <property type="entry name" value="ATPase_NBD"/>
</dbReference>
<dbReference type="InterPro" id="IPR004567">
    <property type="entry name" value="Type_II_PanK"/>
</dbReference>
<dbReference type="GO" id="GO:0015937">
    <property type="term" value="P:coenzyme A biosynthetic process"/>
    <property type="evidence" value="ECO:0007669"/>
    <property type="project" value="UniProtKB-KW"/>
</dbReference>
<dbReference type="Pfam" id="PF03630">
    <property type="entry name" value="Fumble"/>
    <property type="match status" value="1"/>
</dbReference>
<evidence type="ECO:0000256" key="12">
    <source>
        <dbReference type="SAM" id="MobiDB-lite"/>
    </source>
</evidence>
<organism evidence="13 14">
    <name type="scientific">Dreissena polymorpha</name>
    <name type="common">Zebra mussel</name>
    <name type="synonym">Mytilus polymorpha</name>
    <dbReference type="NCBI Taxonomy" id="45954"/>
    <lineage>
        <taxon>Eukaryota</taxon>
        <taxon>Metazoa</taxon>
        <taxon>Spiralia</taxon>
        <taxon>Lophotrochozoa</taxon>
        <taxon>Mollusca</taxon>
        <taxon>Bivalvia</taxon>
        <taxon>Autobranchia</taxon>
        <taxon>Heteroconchia</taxon>
        <taxon>Euheterodonta</taxon>
        <taxon>Imparidentia</taxon>
        <taxon>Neoheterodontei</taxon>
        <taxon>Myida</taxon>
        <taxon>Dreissenoidea</taxon>
        <taxon>Dreissenidae</taxon>
        <taxon>Dreissena</taxon>
    </lineage>
</organism>
<dbReference type="CDD" id="cd24122">
    <property type="entry name" value="ASKHA_NBD_PanK-II_Pank1-like"/>
    <property type="match status" value="1"/>
</dbReference>